<evidence type="ECO:0000256" key="3">
    <source>
        <dbReference type="ARBA" id="ARBA00022670"/>
    </source>
</evidence>
<dbReference type="Gene3D" id="3.40.50.10740">
    <property type="entry name" value="Class I glutamine amidotransferase-like"/>
    <property type="match status" value="1"/>
</dbReference>
<dbReference type="InterPro" id="IPR027478">
    <property type="entry name" value="LdcA_N"/>
</dbReference>
<evidence type="ECO:0000313" key="10">
    <source>
        <dbReference type="Proteomes" id="UP001056201"/>
    </source>
</evidence>
<dbReference type="Pfam" id="PF02016">
    <property type="entry name" value="Peptidase_S66"/>
    <property type="match status" value="1"/>
</dbReference>
<gene>
    <name evidence="9" type="ORF">MW290_23070</name>
</gene>
<dbReference type="Proteomes" id="UP001056201">
    <property type="component" value="Chromosome 2"/>
</dbReference>
<dbReference type="SUPFAM" id="SSF52317">
    <property type="entry name" value="Class I glutamine amidotransferase-like"/>
    <property type="match status" value="1"/>
</dbReference>
<keyword evidence="3" id="KW-0645">Protease</keyword>
<evidence type="ECO:0000313" key="9">
    <source>
        <dbReference type="EMBL" id="URI11798.1"/>
    </source>
</evidence>
<sequence>MTATSRSKSARHAHDHDHDHDHHHGHAHDAHRDHAAHGVPDGPRTLTLFSPAGVVAQAAPVRRAARRLKAHGFEVTLDDSALAKHQRFAGDDDTRLAALHRVAEAAPSVAMATRGGYGLTRLLDRIDWALMGRSLERGTRWVGYSDFTALQLGLLAHRPAGVTWAGPMGAGDFGQADEEGGVDDVTEACFLEAMAGELEALGFRTGEGFDGLEARGTLWGGNLRVVTTLLGTRHWPAARRIKGGILFLEDVNEHPYSIERSLLQLHQAGVLAQQKAVLLGEFTAWRKSPLDRGYTLKSAIEHLRSVCPVPILTGLPFGHVPTKVCLPVGAKVTLAVQGRDAFIGW</sequence>
<dbReference type="PANTHER" id="PTHR30237:SF2">
    <property type="entry name" value="MUREIN TETRAPEPTIDE CARBOXYPEPTIDASE"/>
    <property type="match status" value="1"/>
</dbReference>
<feature type="region of interest" description="Disordered" evidence="6">
    <location>
        <begin position="1"/>
        <end position="44"/>
    </location>
</feature>
<dbReference type="EMBL" id="CP097636">
    <property type="protein sequence ID" value="URI11798.1"/>
    <property type="molecule type" value="Genomic_DNA"/>
</dbReference>
<feature type="domain" description="LD-carboxypeptidase C-terminal" evidence="8">
    <location>
        <begin position="215"/>
        <end position="334"/>
    </location>
</feature>
<dbReference type="InterPro" id="IPR029062">
    <property type="entry name" value="Class_I_gatase-like"/>
</dbReference>
<evidence type="ECO:0000256" key="2">
    <source>
        <dbReference type="ARBA" id="ARBA00022645"/>
    </source>
</evidence>
<comment type="similarity">
    <text evidence="1">Belongs to the peptidase S66 family.</text>
</comment>
<keyword evidence="5" id="KW-0720">Serine protease</keyword>
<evidence type="ECO:0000259" key="8">
    <source>
        <dbReference type="Pfam" id="PF17676"/>
    </source>
</evidence>
<dbReference type="SUPFAM" id="SSF141986">
    <property type="entry name" value="LD-carboxypeptidase A C-terminal domain-like"/>
    <property type="match status" value="1"/>
</dbReference>
<dbReference type="PIRSF" id="PIRSF028757">
    <property type="entry name" value="LD-carboxypeptidase"/>
    <property type="match status" value="1"/>
</dbReference>
<feature type="compositionally biased region" description="Basic and acidic residues" evidence="6">
    <location>
        <begin position="12"/>
        <end position="36"/>
    </location>
</feature>
<evidence type="ECO:0000256" key="6">
    <source>
        <dbReference type="SAM" id="MobiDB-lite"/>
    </source>
</evidence>
<reference evidence="9" key="1">
    <citation type="submission" date="2022-05" db="EMBL/GenBank/DDBJ databases">
        <title>An RpoN-dependent PEP-CTERM gene is involved in floc formation of an Aquincola tertiaricarbonis strain.</title>
        <authorList>
            <person name="Qiu D."/>
            <person name="Xia M."/>
        </authorList>
    </citation>
    <scope>NUCLEOTIDE SEQUENCE</scope>
    <source>
        <strain evidence="9">RN12</strain>
    </source>
</reference>
<dbReference type="PANTHER" id="PTHR30237">
    <property type="entry name" value="MURAMOYLTETRAPEPTIDE CARBOXYPEPTIDASE"/>
    <property type="match status" value="1"/>
</dbReference>
<evidence type="ECO:0000256" key="5">
    <source>
        <dbReference type="ARBA" id="ARBA00022825"/>
    </source>
</evidence>
<dbReference type="Pfam" id="PF17676">
    <property type="entry name" value="Peptidase_S66C"/>
    <property type="match status" value="1"/>
</dbReference>
<protein>
    <submittedName>
        <fullName evidence="9">LD-carboxypeptidase</fullName>
    </submittedName>
</protein>
<dbReference type="InterPro" id="IPR040449">
    <property type="entry name" value="Peptidase_S66_N"/>
</dbReference>
<dbReference type="InterPro" id="IPR003507">
    <property type="entry name" value="S66_fam"/>
</dbReference>
<proteinExistence type="inferred from homology"/>
<evidence type="ECO:0000256" key="4">
    <source>
        <dbReference type="ARBA" id="ARBA00022801"/>
    </source>
</evidence>
<keyword evidence="10" id="KW-1185">Reference proteome</keyword>
<keyword evidence="2" id="KW-0121">Carboxypeptidase</keyword>
<evidence type="ECO:0000259" key="7">
    <source>
        <dbReference type="Pfam" id="PF02016"/>
    </source>
</evidence>
<accession>A0ABY4SEP4</accession>
<name>A0ABY4SEP4_AQUTE</name>
<dbReference type="InterPro" id="IPR027461">
    <property type="entry name" value="Carboxypeptidase_A_C_sf"/>
</dbReference>
<dbReference type="CDD" id="cd07025">
    <property type="entry name" value="Peptidase_S66"/>
    <property type="match status" value="1"/>
</dbReference>
<organism evidence="9 10">
    <name type="scientific">Aquincola tertiaricarbonis</name>
    <dbReference type="NCBI Taxonomy" id="391953"/>
    <lineage>
        <taxon>Bacteria</taxon>
        <taxon>Pseudomonadati</taxon>
        <taxon>Pseudomonadota</taxon>
        <taxon>Betaproteobacteria</taxon>
        <taxon>Burkholderiales</taxon>
        <taxon>Sphaerotilaceae</taxon>
        <taxon>Aquincola</taxon>
    </lineage>
</organism>
<dbReference type="RefSeq" id="WP_250199988.1">
    <property type="nucleotide sequence ID" value="NZ_CP097636.1"/>
</dbReference>
<dbReference type="Gene3D" id="3.50.30.60">
    <property type="entry name" value="LD-carboxypeptidase A C-terminal domain-like"/>
    <property type="match status" value="1"/>
</dbReference>
<dbReference type="InterPro" id="IPR040921">
    <property type="entry name" value="Peptidase_S66C"/>
</dbReference>
<keyword evidence="4" id="KW-0378">Hydrolase</keyword>
<evidence type="ECO:0000256" key="1">
    <source>
        <dbReference type="ARBA" id="ARBA00010233"/>
    </source>
</evidence>
<feature type="domain" description="LD-carboxypeptidase N-terminal" evidence="7">
    <location>
        <begin position="48"/>
        <end position="157"/>
    </location>
</feature>